<feature type="domain" description="N-acetyltransferase" evidence="1">
    <location>
        <begin position="210"/>
        <end position="365"/>
    </location>
</feature>
<reference evidence="3" key="1">
    <citation type="journal article" date="2019" name="Int. J. Syst. Evol. Microbiol.">
        <title>The Global Catalogue of Microorganisms (GCM) 10K type strain sequencing project: providing services to taxonomists for standard genome sequencing and annotation.</title>
        <authorList>
            <consortium name="The Broad Institute Genomics Platform"/>
            <consortium name="The Broad Institute Genome Sequencing Center for Infectious Disease"/>
            <person name="Wu L."/>
            <person name="Ma J."/>
        </authorList>
    </citation>
    <scope>NUCLEOTIDE SEQUENCE [LARGE SCALE GENOMIC DNA]</scope>
    <source>
        <strain evidence="3">JCM 17656</strain>
    </source>
</reference>
<evidence type="ECO:0000313" key="3">
    <source>
        <dbReference type="Proteomes" id="UP001500707"/>
    </source>
</evidence>
<dbReference type="PANTHER" id="PTHR43441">
    <property type="entry name" value="RIBOSOMAL-PROTEIN-SERINE ACETYLTRANSFERASE"/>
    <property type="match status" value="1"/>
</dbReference>
<dbReference type="InterPro" id="IPR016181">
    <property type="entry name" value="Acyl_CoA_acyltransferase"/>
</dbReference>
<proteinExistence type="predicted"/>
<dbReference type="SUPFAM" id="SSF55729">
    <property type="entry name" value="Acyl-CoA N-acyltransferases (Nat)"/>
    <property type="match status" value="1"/>
</dbReference>
<dbReference type="EMBL" id="BAABCE010000004">
    <property type="protein sequence ID" value="GAA3541880.1"/>
    <property type="molecule type" value="Genomic_DNA"/>
</dbReference>
<keyword evidence="3" id="KW-1185">Reference proteome</keyword>
<organism evidence="2 3">
    <name type="scientific">Streptomyces osmaniensis</name>
    <dbReference type="NCBI Taxonomy" id="593134"/>
    <lineage>
        <taxon>Bacteria</taxon>
        <taxon>Bacillati</taxon>
        <taxon>Actinomycetota</taxon>
        <taxon>Actinomycetes</taxon>
        <taxon>Kitasatosporales</taxon>
        <taxon>Streptomycetaceae</taxon>
        <taxon>Streptomyces</taxon>
    </lineage>
</organism>
<accession>A0ABP6VVJ0</accession>
<evidence type="ECO:0000313" key="2">
    <source>
        <dbReference type="EMBL" id="GAA3541880.1"/>
    </source>
</evidence>
<dbReference type="Pfam" id="PF13302">
    <property type="entry name" value="Acetyltransf_3"/>
    <property type="match status" value="1"/>
</dbReference>
<dbReference type="InterPro" id="IPR051908">
    <property type="entry name" value="Ribosomal_N-acetyltransferase"/>
</dbReference>
<gene>
    <name evidence="2" type="ORF">GCM10022295_24890</name>
</gene>
<protein>
    <submittedName>
        <fullName evidence="2">GNAT family N-acetyltransferase</fullName>
    </submittedName>
</protein>
<name>A0ABP6VVJ0_9ACTN</name>
<dbReference type="PROSITE" id="PS51186">
    <property type="entry name" value="GNAT"/>
    <property type="match status" value="1"/>
</dbReference>
<sequence>MGARSLPHMRHMGGERVTEAVASCVALLRSAADRDWEAVPAGRLKWSCHRTAFHIAEDLVGYAGQLAARAQDAYVPFEITLDEGTDNEGLIQVVEMGGALFSATVRTTPHEVRAFHPYPFRSANREGFAAMGIAEVLLHTHDIAEGLGLAYEPPAGLPEFVLTTIFPHVRPGPDPWRTLLWATGRGDLPGRPPVTEWRWNNNLVIPTDRLTLQGVTPAAAADLRAGGDGGFTWVVGGPFEGTREAAGMVLKAYEAGVHRPEFGLFVLVRKEDGLAVGGLGFHGAPDEEGQAEVGYDLVEGVRGRGYATEALNALSEWTLARDEARLLHAAIHVDNAPSQGVATRAGYVRASVEEERTAYEEHDMDRELRLYVRGRRPATA</sequence>
<dbReference type="InterPro" id="IPR000182">
    <property type="entry name" value="GNAT_dom"/>
</dbReference>
<dbReference type="PANTHER" id="PTHR43441:SF6">
    <property type="entry name" value="N-ACETYLTRANSFERASE DOMAIN-CONTAINING PROTEIN"/>
    <property type="match status" value="1"/>
</dbReference>
<comment type="caution">
    <text evidence="2">The sequence shown here is derived from an EMBL/GenBank/DDBJ whole genome shotgun (WGS) entry which is preliminary data.</text>
</comment>
<dbReference type="Gene3D" id="3.40.630.30">
    <property type="match status" value="1"/>
</dbReference>
<evidence type="ECO:0000259" key="1">
    <source>
        <dbReference type="PROSITE" id="PS51186"/>
    </source>
</evidence>
<dbReference type="Proteomes" id="UP001500707">
    <property type="component" value="Unassembled WGS sequence"/>
</dbReference>